<name>A0A8T0U4E2_PANVG</name>
<gene>
    <name evidence="2" type="ORF">PVAP13_3NG248760</name>
</gene>
<protein>
    <submittedName>
        <fullName evidence="2">Uncharacterized protein</fullName>
    </submittedName>
</protein>
<evidence type="ECO:0000313" key="3">
    <source>
        <dbReference type="Proteomes" id="UP000823388"/>
    </source>
</evidence>
<evidence type="ECO:0000313" key="2">
    <source>
        <dbReference type="EMBL" id="KAG2616595.1"/>
    </source>
</evidence>
<organism evidence="2 3">
    <name type="scientific">Panicum virgatum</name>
    <name type="common">Blackwell switchgrass</name>
    <dbReference type="NCBI Taxonomy" id="38727"/>
    <lineage>
        <taxon>Eukaryota</taxon>
        <taxon>Viridiplantae</taxon>
        <taxon>Streptophyta</taxon>
        <taxon>Embryophyta</taxon>
        <taxon>Tracheophyta</taxon>
        <taxon>Spermatophyta</taxon>
        <taxon>Magnoliopsida</taxon>
        <taxon>Liliopsida</taxon>
        <taxon>Poales</taxon>
        <taxon>Poaceae</taxon>
        <taxon>PACMAD clade</taxon>
        <taxon>Panicoideae</taxon>
        <taxon>Panicodae</taxon>
        <taxon>Paniceae</taxon>
        <taxon>Panicinae</taxon>
        <taxon>Panicum</taxon>
        <taxon>Panicum sect. Hiantes</taxon>
    </lineage>
</organism>
<evidence type="ECO:0000256" key="1">
    <source>
        <dbReference type="SAM" id="MobiDB-lite"/>
    </source>
</evidence>
<accession>A0A8T0U4E2</accession>
<reference evidence="2" key="1">
    <citation type="submission" date="2020-05" db="EMBL/GenBank/DDBJ databases">
        <title>WGS assembly of Panicum virgatum.</title>
        <authorList>
            <person name="Lovell J.T."/>
            <person name="Jenkins J."/>
            <person name="Shu S."/>
            <person name="Juenger T.E."/>
            <person name="Schmutz J."/>
        </authorList>
    </citation>
    <scope>NUCLEOTIDE SEQUENCE</scope>
    <source>
        <strain evidence="2">AP13</strain>
    </source>
</reference>
<proteinExistence type="predicted"/>
<dbReference type="AlphaFoldDB" id="A0A8T0U4E2"/>
<keyword evidence="3" id="KW-1185">Reference proteome</keyword>
<feature type="region of interest" description="Disordered" evidence="1">
    <location>
        <begin position="30"/>
        <end position="53"/>
    </location>
</feature>
<dbReference type="Proteomes" id="UP000823388">
    <property type="component" value="Chromosome 3N"/>
</dbReference>
<sequence length="70" mass="7814">MALLAIFPFDGVVACRSHTPFSLDRSMVRRPGPFRSGSKRSDEVADPGPFRSGSKRVLTRLPTWSLPVWL</sequence>
<dbReference type="EMBL" id="CM029042">
    <property type="protein sequence ID" value="KAG2616595.1"/>
    <property type="molecule type" value="Genomic_DNA"/>
</dbReference>
<comment type="caution">
    <text evidence="2">The sequence shown here is derived from an EMBL/GenBank/DDBJ whole genome shotgun (WGS) entry which is preliminary data.</text>
</comment>